<dbReference type="AlphaFoldDB" id="A0A7M2YUZ0"/>
<evidence type="ECO:0000313" key="1">
    <source>
        <dbReference type="EMBL" id="RDI73550.1"/>
    </source>
</evidence>
<comment type="caution">
    <text evidence="1">The sequence shown here is derived from an EMBL/GenBank/DDBJ whole genome shotgun (WGS) entry which is preliminary data.</text>
</comment>
<sequence>MDIRAGPVLTNDVAPGLTNVRVLPDGRVTQTYRR</sequence>
<dbReference type="EMBL" id="QQZY01000008">
    <property type="protein sequence ID" value="RDI73550.1"/>
    <property type="molecule type" value="Genomic_DNA"/>
</dbReference>
<dbReference type="Proteomes" id="UP000254134">
    <property type="component" value="Unassembled WGS sequence"/>
</dbReference>
<reference evidence="1 2" key="1">
    <citation type="submission" date="2018-07" db="EMBL/GenBank/DDBJ databases">
        <title>High-quality-draft genome sequence of Gaiella occulta.</title>
        <authorList>
            <person name="Severino R."/>
            <person name="Froufe H.J.C."/>
            <person name="Rainey F.A."/>
            <person name="Barroso C."/>
            <person name="Albuquerque L."/>
            <person name="Lobo-Da-Cunha A."/>
            <person name="Da Costa M.S."/>
            <person name="Egas C."/>
        </authorList>
    </citation>
    <scope>NUCLEOTIDE SEQUENCE [LARGE SCALE GENOMIC DNA]</scope>
    <source>
        <strain evidence="1 2">F2-233</strain>
    </source>
</reference>
<name>A0A7M2YUZ0_9ACTN</name>
<accession>A0A7M2YUZ0</accession>
<reference evidence="2" key="2">
    <citation type="journal article" date="2019" name="MicrobiologyOpen">
        <title>High-quality draft genome sequence of Gaiella occulta isolated from a 150 meter deep mineral water borehole and comparison with the genome sequences of other deep-branching lineages of the phylum Actinobacteria.</title>
        <authorList>
            <person name="Severino R."/>
            <person name="Froufe H.J.C."/>
            <person name="Barroso C."/>
            <person name="Albuquerque L."/>
            <person name="Lobo-da-Cunha A."/>
            <person name="da Costa M.S."/>
            <person name="Egas C."/>
        </authorList>
    </citation>
    <scope>NUCLEOTIDE SEQUENCE [LARGE SCALE GENOMIC DNA]</scope>
    <source>
        <strain evidence="2">F2-233</strain>
    </source>
</reference>
<protein>
    <submittedName>
        <fullName evidence="1">Uncharacterized protein</fullName>
    </submittedName>
</protein>
<keyword evidence="2" id="KW-1185">Reference proteome</keyword>
<proteinExistence type="predicted"/>
<gene>
    <name evidence="1" type="ORF">Gocc_2691</name>
</gene>
<evidence type="ECO:0000313" key="2">
    <source>
        <dbReference type="Proteomes" id="UP000254134"/>
    </source>
</evidence>
<organism evidence="1 2">
    <name type="scientific">Gaiella occulta</name>
    <dbReference type="NCBI Taxonomy" id="1002870"/>
    <lineage>
        <taxon>Bacteria</taxon>
        <taxon>Bacillati</taxon>
        <taxon>Actinomycetota</taxon>
        <taxon>Thermoleophilia</taxon>
        <taxon>Gaiellales</taxon>
        <taxon>Gaiellaceae</taxon>
        <taxon>Gaiella</taxon>
    </lineage>
</organism>